<proteinExistence type="predicted"/>
<protein>
    <recommendedName>
        <fullName evidence="3">Winged helix DNA-binding domain-containing protein</fullName>
    </recommendedName>
</protein>
<dbReference type="Pfam" id="PF06224">
    <property type="entry name" value="AlkZ-like"/>
    <property type="match status" value="1"/>
</dbReference>
<comment type="caution">
    <text evidence="1">The sequence shown here is derived from an EMBL/GenBank/DDBJ whole genome shotgun (WGS) entry which is preliminary data.</text>
</comment>
<dbReference type="EMBL" id="BIMR01000089">
    <property type="protein sequence ID" value="GCE76316.1"/>
    <property type="molecule type" value="Genomic_DNA"/>
</dbReference>
<dbReference type="Proteomes" id="UP000289954">
    <property type="component" value="Unassembled WGS sequence"/>
</dbReference>
<evidence type="ECO:0000313" key="1">
    <source>
        <dbReference type="EMBL" id="GCE76316.1"/>
    </source>
</evidence>
<evidence type="ECO:0000313" key="2">
    <source>
        <dbReference type="Proteomes" id="UP000289954"/>
    </source>
</evidence>
<reference evidence="1 2" key="1">
    <citation type="submission" date="2019-01" db="EMBL/GenBank/DDBJ databases">
        <title>Draft genome sequence of Cellulomonas takizawaensis strain TKZ-21.</title>
        <authorList>
            <person name="Yamamura H."/>
            <person name="Hayashi T."/>
            <person name="Hamada M."/>
            <person name="Serisawa Y."/>
            <person name="Matsuyama K."/>
            <person name="Nakagawa Y."/>
            <person name="Otoguro M."/>
            <person name="Yanagida F."/>
            <person name="Hayakawa M."/>
        </authorList>
    </citation>
    <scope>NUCLEOTIDE SEQUENCE [LARGE SCALE GENOMIC DNA]</scope>
    <source>
        <strain evidence="1 2">NBRC12680</strain>
    </source>
</reference>
<evidence type="ECO:0008006" key="3">
    <source>
        <dbReference type="Google" id="ProtNLM"/>
    </source>
</evidence>
<dbReference type="AlphaFoldDB" id="A0A402DQF0"/>
<accession>A0A402DQF0</accession>
<dbReference type="InterPro" id="IPR009351">
    <property type="entry name" value="AlkZ-like"/>
</dbReference>
<gene>
    <name evidence="1" type="ORF">CBZ_13720</name>
</gene>
<name>A0A402DQF0_9CELL</name>
<dbReference type="OrthoDB" id="9148135at2"/>
<dbReference type="RefSeq" id="WP_130780920.1">
    <property type="nucleotide sequence ID" value="NZ_BIMR01000089.1"/>
</dbReference>
<dbReference type="PANTHER" id="PTHR38479">
    <property type="entry name" value="LMO0824 PROTEIN"/>
    <property type="match status" value="1"/>
</dbReference>
<organism evidence="1 2">
    <name type="scientific">Cellulomonas biazotea</name>
    <dbReference type="NCBI Taxonomy" id="1709"/>
    <lineage>
        <taxon>Bacteria</taxon>
        <taxon>Bacillati</taxon>
        <taxon>Actinomycetota</taxon>
        <taxon>Actinomycetes</taxon>
        <taxon>Micrococcales</taxon>
        <taxon>Cellulomonadaceae</taxon>
        <taxon>Cellulomonas</taxon>
    </lineage>
</organism>
<sequence>MDAVEVAHRRLHRQHLSGPPLPDPVAVVRHLGASQAQEVPMSRWSLGMRSGTDDATVARSLDDGRLLRTHALRATWHYVAAEDLRWVQALTGPRVLRVNGTVERQVGLDDDVMARATPVVTRALRGGEHLTRREVADVLARAGLEAAGLQLAYLLMRLELDAVVTSGVARGAQQTYALVDERVPDDGPDLRGDDALAELTRRFFTGHGPAAEKDLAWWATLTLAQVRRGLALVADELDQDEVDGVAVWSAPGPSPVRDPSPTAHVLQGYDEYGVAYTASRFAANVAGLPIAPPGTNQVIQPLLLDSQVVGWWRRVATKDGVVAQPRLARPLTDAERHAVVDAFAAYAAFAGLPVQVDWDA</sequence>
<dbReference type="PANTHER" id="PTHR38479:SF2">
    <property type="entry name" value="WINGED HELIX DNA-BINDING DOMAIN-CONTAINING PROTEIN"/>
    <property type="match status" value="1"/>
</dbReference>
<keyword evidence="2" id="KW-1185">Reference proteome</keyword>